<evidence type="ECO:0000256" key="11">
    <source>
        <dbReference type="SAM" id="MobiDB-lite"/>
    </source>
</evidence>
<evidence type="ECO:0000256" key="12">
    <source>
        <dbReference type="SAM" id="SignalP"/>
    </source>
</evidence>
<dbReference type="InterPro" id="IPR011009">
    <property type="entry name" value="Kinase-like_dom_sf"/>
</dbReference>
<feature type="signal peptide" evidence="12">
    <location>
        <begin position="1"/>
        <end position="21"/>
    </location>
</feature>
<dbReference type="SUPFAM" id="SSF56112">
    <property type="entry name" value="Protein kinase-like (PK-like)"/>
    <property type="match status" value="1"/>
</dbReference>
<dbReference type="AlphaFoldDB" id="A0AAD4MZC5"/>
<feature type="chain" id="PRO_5042071004" description="Serine/threonine-protein kinase greatwall" evidence="12">
    <location>
        <begin position="22"/>
        <end position="464"/>
    </location>
</feature>
<feature type="region of interest" description="Disordered" evidence="11">
    <location>
        <begin position="56"/>
        <end position="76"/>
    </location>
</feature>
<dbReference type="EMBL" id="JAKKPZ010000050">
    <property type="protein sequence ID" value="KAI1706152.1"/>
    <property type="molecule type" value="Genomic_DNA"/>
</dbReference>
<evidence type="ECO:0000313" key="15">
    <source>
        <dbReference type="Proteomes" id="UP001201812"/>
    </source>
</evidence>
<keyword evidence="3" id="KW-0723">Serine/threonine-protein kinase</keyword>
<evidence type="ECO:0000256" key="8">
    <source>
        <dbReference type="ARBA" id="ARBA00033099"/>
    </source>
</evidence>
<dbReference type="GO" id="GO:0005524">
    <property type="term" value="F:ATP binding"/>
    <property type="evidence" value="ECO:0007669"/>
    <property type="project" value="UniProtKB-KW"/>
</dbReference>
<proteinExistence type="predicted"/>
<sequence length="464" mass="52276">MIHKRISTVFAVLCMYCYIETQSMDTATSMSSENWQNGDWTDDPIFNAGSRAKRNNTASNLHGSIDSLPNPKPEETSKHIQSTISACNAIGDGELPQKTDPQKVTFDTEIMVFERLSQPDVKRAFIVTAKKCYIPSNDTRFHLVMEAIPLREHLAGIPGISGLPANHPVTLAAFLNHYGRLTERLAMLIIVQIITAVNDLHQEGILWGDVTCDNFVFMENWRLKAMNFGKAKLCHDKSNCKSSEPKDGMGCNWDYAAPEVISVTDSMPYGFESDWWSVGIILYKILYGKLPFGDDPRSNVAKYAKKHPEYEIPFPTDHINVTGNGVSVVKGFLNRDPTKRVGSMAKYKQMHAGHTDPHHNHSDPLYVSAGKEIMEKEHWFNATGLDQLKAHEIIDLATKNRDLTEFVTDQLNVSSAKVMYEDARHKMGKNTEEQPQQIPKERTLNRKPKISNFSEHIGDAKQTI</sequence>
<gene>
    <name evidence="14" type="ORF">DdX_13193</name>
</gene>
<dbReference type="GO" id="GO:0004674">
    <property type="term" value="F:protein serine/threonine kinase activity"/>
    <property type="evidence" value="ECO:0007669"/>
    <property type="project" value="UniProtKB-KW"/>
</dbReference>
<dbReference type="InterPro" id="IPR000719">
    <property type="entry name" value="Prot_kinase_dom"/>
</dbReference>
<feature type="region of interest" description="Disordered" evidence="11">
    <location>
        <begin position="425"/>
        <end position="464"/>
    </location>
</feature>
<evidence type="ECO:0000259" key="13">
    <source>
        <dbReference type="PROSITE" id="PS50011"/>
    </source>
</evidence>
<dbReference type="EC" id="2.7.11.1" evidence="1"/>
<keyword evidence="6 14" id="KW-0418">Kinase</keyword>
<evidence type="ECO:0000256" key="5">
    <source>
        <dbReference type="ARBA" id="ARBA00022741"/>
    </source>
</evidence>
<evidence type="ECO:0000256" key="6">
    <source>
        <dbReference type="ARBA" id="ARBA00022777"/>
    </source>
</evidence>
<keyword evidence="15" id="KW-1185">Reference proteome</keyword>
<evidence type="ECO:0000256" key="9">
    <source>
        <dbReference type="ARBA" id="ARBA00047899"/>
    </source>
</evidence>
<evidence type="ECO:0000256" key="3">
    <source>
        <dbReference type="ARBA" id="ARBA00022527"/>
    </source>
</evidence>
<evidence type="ECO:0000256" key="2">
    <source>
        <dbReference type="ARBA" id="ARBA00022148"/>
    </source>
</evidence>
<dbReference type="Gene3D" id="1.10.510.10">
    <property type="entry name" value="Transferase(Phosphotransferase) domain 1"/>
    <property type="match status" value="1"/>
</dbReference>
<comment type="catalytic activity">
    <reaction evidence="10">
        <text>L-seryl-[protein] + ATP = O-phospho-L-seryl-[protein] + ADP + H(+)</text>
        <dbReference type="Rhea" id="RHEA:17989"/>
        <dbReference type="Rhea" id="RHEA-COMP:9863"/>
        <dbReference type="Rhea" id="RHEA-COMP:11604"/>
        <dbReference type="ChEBI" id="CHEBI:15378"/>
        <dbReference type="ChEBI" id="CHEBI:29999"/>
        <dbReference type="ChEBI" id="CHEBI:30616"/>
        <dbReference type="ChEBI" id="CHEBI:83421"/>
        <dbReference type="ChEBI" id="CHEBI:456216"/>
        <dbReference type="EC" id="2.7.11.1"/>
    </reaction>
</comment>
<comment type="caution">
    <text evidence="14">The sequence shown here is derived from an EMBL/GenBank/DDBJ whole genome shotgun (WGS) entry which is preliminary data.</text>
</comment>
<evidence type="ECO:0000313" key="14">
    <source>
        <dbReference type="EMBL" id="KAI1706152.1"/>
    </source>
</evidence>
<dbReference type="PROSITE" id="PS50011">
    <property type="entry name" value="PROTEIN_KINASE_DOM"/>
    <property type="match status" value="1"/>
</dbReference>
<name>A0AAD4MZC5_9BILA</name>
<evidence type="ECO:0000256" key="1">
    <source>
        <dbReference type="ARBA" id="ARBA00012513"/>
    </source>
</evidence>
<keyword evidence="12" id="KW-0732">Signal</keyword>
<keyword evidence="7" id="KW-0067">ATP-binding</keyword>
<organism evidence="14 15">
    <name type="scientific">Ditylenchus destructor</name>
    <dbReference type="NCBI Taxonomy" id="166010"/>
    <lineage>
        <taxon>Eukaryota</taxon>
        <taxon>Metazoa</taxon>
        <taxon>Ecdysozoa</taxon>
        <taxon>Nematoda</taxon>
        <taxon>Chromadorea</taxon>
        <taxon>Rhabditida</taxon>
        <taxon>Tylenchina</taxon>
        <taxon>Tylenchomorpha</taxon>
        <taxon>Sphaerularioidea</taxon>
        <taxon>Anguinidae</taxon>
        <taxon>Anguininae</taxon>
        <taxon>Ditylenchus</taxon>
    </lineage>
</organism>
<evidence type="ECO:0000256" key="10">
    <source>
        <dbReference type="ARBA" id="ARBA00048679"/>
    </source>
</evidence>
<dbReference type="SMART" id="SM00220">
    <property type="entry name" value="S_TKc"/>
    <property type="match status" value="1"/>
</dbReference>
<evidence type="ECO:0000256" key="7">
    <source>
        <dbReference type="ARBA" id="ARBA00022840"/>
    </source>
</evidence>
<dbReference type="InterPro" id="IPR050236">
    <property type="entry name" value="Ser_Thr_kinase_AGC"/>
</dbReference>
<keyword evidence="4" id="KW-0808">Transferase</keyword>
<protein>
    <recommendedName>
        <fullName evidence="2">Serine/threonine-protein kinase greatwall</fullName>
        <ecNumber evidence="1">2.7.11.1</ecNumber>
    </recommendedName>
    <alternativeName>
        <fullName evidence="8">Microtubule-associated serine/threonine-protein kinase-like</fullName>
    </alternativeName>
</protein>
<evidence type="ECO:0000256" key="4">
    <source>
        <dbReference type="ARBA" id="ARBA00022679"/>
    </source>
</evidence>
<accession>A0AAD4MZC5</accession>
<reference evidence="14" key="1">
    <citation type="submission" date="2022-01" db="EMBL/GenBank/DDBJ databases">
        <title>Genome Sequence Resource for Two Populations of Ditylenchus destructor, the Migratory Endoparasitic Phytonematode.</title>
        <authorList>
            <person name="Zhang H."/>
            <person name="Lin R."/>
            <person name="Xie B."/>
        </authorList>
    </citation>
    <scope>NUCLEOTIDE SEQUENCE</scope>
    <source>
        <strain evidence="14">BazhouSP</strain>
    </source>
</reference>
<keyword evidence="5" id="KW-0547">Nucleotide-binding</keyword>
<dbReference type="PANTHER" id="PTHR24356:SF1">
    <property type="entry name" value="SERINE_THREONINE-PROTEIN KINASE GREATWALL"/>
    <property type="match status" value="1"/>
</dbReference>
<dbReference type="PANTHER" id="PTHR24356">
    <property type="entry name" value="SERINE/THREONINE-PROTEIN KINASE"/>
    <property type="match status" value="1"/>
</dbReference>
<dbReference type="Pfam" id="PF00069">
    <property type="entry name" value="Pkinase"/>
    <property type="match status" value="1"/>
</dbReference>
<feature type="domain" description="Protein kinase" evidence="13">
    <location>
        <begin position="40"/>
        <end position="354"/>
    </location>
</feature>
<dbReference type="Proteomes" id="UP001201812">
    <property type="component" value="Unassembled WGS sequence"/>
</dbReference>
<comment type="catalytic activity">
    <reaction evidence="9">
        <text>L-threonyl-[protein] + ATP = O-phospho-L-threonyl-[protein] + ADP + H(+)</text>
        <dbReference type="Rhea" id="RHEA:46608"/>
        <dbReference type="Rhea" id="RHEA-COMP:11060"/>
        <dbReference type="Rhea" id="RHEA-COMP:11605"/>
        <dbReference type="ChEBI" id="CHEBI:15378"/>
        <dbReference type="ChEBI" id="CHEBI:30013"/>
        <dbReference type="ChEBI" id="CHEBI:30616"/>
        <dbReference type="ChEBI" id="CHEBI:61977"/>
        <dbReference type="ChEBI" id="CHEBI:456216"/>
        <dbReference type="EC" id="2.7.11.1"/>
    </reaction>
</comment>